<dbReference type="Proteomes" id="UP000095284">
    <property type="component" value="Unplaced"/>
</dbReference>
<dbReference type="WBParaSite" id="BXY_1264700.1">
    <property type="protein sequence ID" value="BXY_1264700.1"/>
    <property type="gene ID" value="BXY_1264700"/>
</dbReference>
<reference evidence="1" key="2">
    <citation type="submission" date="2020-09" db="EMBL/GenBank/DDBJ databases">
        <authorList>
            <person name="Kikuchi T."/>
        </authorList>
    </citation>
    <scope>NUCLEOTIDE SEQUENCE</scope>
    <source>
        <strain evidence="1">Ka4C1</strain>
    </source>
</reference>
<name>A0A1I7SHX9_BURXY</name>
<dbReference type="Proteomes" id="UP000582659">
    <property type="component" value="Unassembled WGS sequence"/>
</dbReference>
<evidence type="ECO:0000313" key="2">
    <source>
        <dbReference type="Proteomes" id="UP000095284"/>
    </source>
</evidence>
<accession>A0A1I7SHX9</accession>
<dbReference type="Proteomes" id="UP000659654">
    <property type="component" value="Unassembled WGS sequence"/>
</dbReference>
<proteinExistence type="predicted"/>
<dbReference type="AlphaFoldDB" id="A0A1I7SHX9"/>
<dbReference type="EMBL" id="CAJFDI010000006">
    <property type="protein sequence ID" value="CAD5233357.1"/>
    <property type="molecule type" value="Genomic_DNA"/>
</dbReference>
<protein>
    <submittedName>
        <fullName evidence="1">(pine wood nematode) hypothetical protein</fullName>
    </submittedName>
</protein>
<sequence>MFYITPPSTAQEPFRFQNGAEAWGTLHCRGQDLSHTEPVFATMYELDYTGPVRKIRRRVGNDGRFHLQLVDNKTGAMVKIFHRCNKDPKDKSCKVFQWYLPKKLIPPGSEKFMQGFGTQDLVDFKNYDGEDGCNV</sequence>
<evidence type="ECO:0000313" key="1">
    <source>
        <dbReference type="EMBL" id="CAD5233357.1"/>
    </source>
</evidence>
<keyword evidence="3" id="KW-1185">Reference proteome</keyword>
<evidence type="ECO:0000313" key="3">
    <source>
        <dbReference type="Proteomes" id="UP000659654"/>
    </source>
</evidence>
<organism evidence="2 4">
    <name type="scientific">Bursaphelenchus xylophilus</name>
    <name type="common">Pinewood nematode worm</name>
    <name type="synonym">Aphelenchoides xylophilus</name>
    <dbReference type="NCBI Taxonomy" id="6326"/>
    <lineage>
        <taxon>Eukaryota</taxon>
        <taxon>Metazoa</taxon>
        <taxon>Ecdysozoa</taxon>
        <taxon>Nematoda</taxon>
        <taxon>Chromadorea</taxon>
        <taxon>Rhabditida</taxon>
        <taxon>Tylenchina</taxon>
        <taxon>Tylenchomorpha</taxon>
        <taxon>Aphelenchoidea</taxon>
        <taxon>Aphelenchoididae</taxon>
        <taxon>Bursaphelenchus</taxon>
    </lineage>
</organism>
<evidence type="ECO:0000313" key="4">
    <source>
        <dbReference type="WBParaSite" id="BXY_1264700.1"/>
    </source>
</evidence>
<gene>
    <name evidence="1" type="ORF">BXYJ_LOCUS13448</name>
</gene>
<dbReference type="EMBL" id="CAJFCV020000006">
    <property type="protein sequence ID" value="CAG9128321.1"/>
    <property type="molecule type" value="Genomic_DNA"/>
</dbReference>
<reference evidence="4" key="1">
    <citation type="submission" date="2016-11" db="UniProtKB">
        <authorList>
            <consortium name="WormBaseParasite"/>
        </authorList>
    </citation>
    <scope>IDENTIFICATION</scope>
</reference>